<accession>I4AHW0</accession>
<dbReference type="HOGENOM" id="CLU_3328177_0_0_10"/>
<dbReference type="Proteomes" id="UP000006054">
    <property type="component" value="Chromosome"/>
</dbReference>
<dbReference type="KEGG" id="fli:Fleli_1107"/>
<dbReference type="AlphaFoldDB" id="I4AHW0"/>
<evidence type="ECO:0000313" key="1">
    <source>
        <dbReference type="EMBL" id="AFM03545.1"/>
    </source>
</evidence>
<evidence type="ECO:0000313" key="2">
    <source>
        <dbReference type="Proteomes" id="UP000006054"/>
    </source>
</evidence>
<keyword evidence="2" id="KW-1185">Reference proteome</keyword>
<protein>
    <submittedName>
        <fullName evidence="1">Uncharacterized protein</fullName>
    </submittedName>
</protein>
<name>I4AHW0_BERLS</name>
<reference evidence="2" key="1">
    <citation type="submission" date="2012-06" db="EMBL/GenBank/DDBJ databases">
        <title>The complete genome of Flexibacter litoralis DSM 6794.</title>
        <authorList>
            <person name="Lucas S."/>
            <person name="Copeland A."/>
            <person name="Lapidus A."/>
            <person name="Glavina del Rio T."/>
            <person name="Dalin E."/>
            <person name="Tice H."/>
            <person name="Bruce D."/>
            <person name="Goodwin L."/>
            <person name="Pitluck S."/>
            <person name="Peters L."/>
            <person name="Ovchinnikova G."/>
            <person name="Lu M."/>
            <person name="Kyrpides N."/>
            <person name="Mavromatis K."/>
            <person name="Ivanova N."/>
            <person name="Brettin T."/>
            <person name="Detter J.C."/>
            <person name="Han C."/>
            <person name="Larimer F."/>
            <person name="Land M."/>
            <person name="Hauser L."/>
            <person name="Markowitz V."/>
            <person name="Cheng J.-F."/>
            <person name="Hugenholtz P."/>
            <person name="Woyke T."/>
            <person name="Wu D."/>
            <person name="Spring S."/>
            <person name="Lang E."/>
            <person name="Kopitz M."/>
            <person name="Brambilla E."/>
            <person name="Klenk H.-P."/>
            <person name="Eisen J.A."/>
        </authorList>
    </citation>
    <scope>NUCLEOTIDE SEQUENCE [LARGE SCALE GENOMIC DNA]</scope>
    <source>
        <strain evidence="2">ATCC 23117 / DSM 6794 / NBRC 15988 / NCIMB 1366 / Sio-4</strain>
    </source>
</reference>
<dbReference type="STRING" id="880071.Fleli_1107"/>
<gene>
    <name evidence="1" type="ordered locus">Fleli_1107</name>
</gene>
<proteinExistence type="predicted"/>
<dbReference type="EMBL" id="CP003345">
    <property type="protein sequence ID" value="AFM03545.1"/>
    <property type="molecule type" value="Genomic_DNA"/>
</dbReference>
<organism evidence="1 2">
    <name type="scientific">Bernardetia litoralis (strain ATCC 23117 / DSM 6794 / NBRC 15988 / NCIMB 1366 / Fx l1 / Sio-4)</name>
    <name type="common">Flexibacter litoralis</name>
    <dbReference type="NCBI Taxonomy" id="880071"/>
    <lineage>
        <taxon>Bacteria</taxon>
        <taxon>Pseudomonadati</taxon>
        <taxon>Bacteroidota</taxon>
        <taxon>Cytophagia</taxon>
        <taxon>Cytophagales</taxon>
        <taxon>Bernardetiaceae</taxon>
        <taxon>Bernardetia</taxon>
    </lineage>
</organism>
<sequence length="38" mass="4650">MKGFFYGNYIIKIILNYKVTEVFFIEKISLEMSIFVFY</sequence>